<evidence type="ECO:0000313" key="2">
    <source>
        <dbReference type="EMBL" id="MDT0622658.1"/>
    </source>
</evidence>
<reference evidence="2 3" key="1">
    <citation type="submission" date="2023-09" db="EMBL/GenBank/DDBJ databases">
        <authorList>
            <person name="Rey-Velasco X."/>
        </authorList>
    </citation>
    <scope>NUCLEOTIDE SEQUENCE [LARGE SCALE GENOMIC DNA]</scope>
    <source>
        <strain evidence="2 3">P007</strain>
    </source>
</reference>
<dbReference type="PROSITE" id="PS51257">
    <property type="entry name" value="PROKAR_LIPOPROTEIN"/>
    <property type="match status" value="1"/>
</dbReference>
<dbReference type="SUPFAM" id="SSF49265">
    <property type="entry name" value="Fibronectin type III"/>
    <property type="match status" value="1"/>
</dbReference>
<evidence type="ECO:0000259" key="1">
    <source>
        <dbReference type="PROSITE" id="PS50853"/>
    </source>
</evidence>
<gene>
    <name evidence="2" type="ORF">RM520_13595</name>
</gene>
<organism evidence="2 3">
    <name type="scientific">Croceitalea vernalis</name>
    <dbReference type="NCBI Taxonomy" id="3075599"/>
    <lineage>
        <taxon>Bacteria</taxon>
        <taxon>Pseudomonadati</taxon>
        <taxon>Bacteroidota</taxon>
        <taxon>Flavobacteriia</taxon>
        <taxon>Flavobacteriales</taxon>
        <taxon>Flavobacteriaceae</taxon>
        <taxon>Croceitalea</taxon>
    </lineage>
</organism>
<name>A0ABU3BKH5_9FLAO</name>
<dbReference type="Proteomes" id="UP001250662">
    <property type="component" value="Unassembled WGS sequence"/>
</dbReference>
<accession>A0ABU3BKH5</accession>
<dbReference type="RefSeq" id="WP_311386389.1">
    <property type="nucleotide sequence ID" value="NZ_JAVRHU010000004.1"/>
</dbReference>
<dbReference type="Gene3D" id="2.60.40.10">
    <property type="entry name" value="Immunoglobulins"/>
    <property type="match status" value="1"/>
</dbReference>
<protein>
    <recommendedName>
        <fullName evidence="1">Fibronectin type-III domain-containing protein</fullName>
    </recommendedName>
</protein>
<dbReference type="InterPro" id="IPR003961">
    <property type="entry name" value="FN3_dom"/>
</dbReference>
<keyword evidence="3" id="KW-1185">Reference proteome</keyword>
<comment type="caution">
    <text evidence="2">The sequence shown here is derived from an EMBL/GenBank/DDBJ whole genome shotgun (WGS) entry which is preliminary data.</text>
</comment>
<sequence length="230" mass="25632">MKRLFLLMVIFLISCGPDVDILQTILVLPSEVELIFPENNSECTAGIIISETESEVIFEWSAAEVTDGYRVSLVNLTSGEEVFFDATENSLPIRLLRGTPYEWYVATFLNNSDETIQSNTEVFYNAGPGIESFIPFPATNVSPINGEVFESTTTAITLQWTAEDLDNDIVAYDVYFSSNNPPELFATDLNTTSLSNITIMSGTEYFWKVVTRDQNGNESISDTFTFNVAD</sequence>
<dbReference type="EMBL" id="JAVRHU010000004">
    <property type="protein sequence ID" value="MDT0622658.1"/>
    <property type="molecule type" value="Genomic_DNA"/>
</dbReference>
<evidence type="ECO:0000313" key="3">
    <source>
        <dbReference type="Proteomes" id="UP001250662"/>
    </source>
</evidence>
<dbReference type="InterPro" id="IPR013783">
    <property type="entry name" value="Ig-like_fold"/>
</dbReference>
<feature type="domain" description="Fibronectin type-III" evidence="1">
    <location>
        <begin position="142"/>
        <end position="230"/>
    </location>
</feature>
<dbReference type="InterPro" id="IPR036116">
    <property type="entry name" value="FN3_sf"/>
</dbReference>
<proteinExistence type="predicted"/>
<dbReference type="PROSITE" id="PS50853">
    <property type="entry name" value="FN3"/>
    <property type="match status" value="1"/>
</dbReference>